<keyword evidence="1" id="KW-0812">Transmembrane</keyword>
<dbReference type="EMBL" id="UOEE01000283">
    <property type="protein sequence ID" value="VAW00003.1"/>
    <property type="molecule type" value="Genomic_DNA"/>
</dbReference>
<protein>
    <submittedName>
        <fullName evidence="2">Uncharacterized protein</fullName>
    </submittedName>
</protein>
<feature type="transmembrane region" description="Helical" evidence="1">
    <location>
        <begin position="23"/>
        <end position="43"/>
    </location>
</feature>
<keyword evidence="1" id="KW-0472">Membrane</keyword>
<reference evidence="2" key="1">
    <citation type="submission" date="2018-06" db="EMBL/GenBank/DDBJ databases">
        <authorList>
            <person name="Zhirakovskaya E."/>
        </authorList>
    </citation>
    <scope>NUCLEOTIDE SEQUENCE</scope>
</reference>
<dbReference type="AlphaFoldDB" id="A0A3B0S7V1"/>
<name>A0A3B0S7V1_9ZZZZ</name>
<sequence>MVPGLFLVNFVINIGYSRAWKNWPVIISAALLLAAAGFGFASQGTVQTPVLASTLFFWEFYIFLHLGVSFVLAGILATPGCEMRAPFHLFSLLTGKTTKEHHCPVGPLNALDKWERERK</sequence>
<feature type="transmembrane region" description="Helical" evidence="1">
    <location>
        <begin position="55"/>
        <end position="77"/>
    </location>
</feature>
<evidence type="ECO:0000256" key="1">
    <source>
        <dbReference type="SAM" id="Phobius"/>
    </source>
</evidence>
<evidence type="ECO:0000313" key="2">
    <source>
        <dbReference type="EMBL" id="VAW00003.1"/>
    </source>
</evidence>
<proteinExistence type="predicted"/>
<accession>A0A3B0S7V1</accession>
<keyword evidence="1" id="KW-1133">Transmembrane helix</keyword>
<gene>
    <name evidence="2" type="ORF">MNBD_ALPHA06-2307</name>
</gene>
<organism evidence="2">
    <name type="scientific">hydrothermal vent metagenome</name>
    <dbReference type="NCBI Taxonomy" id="652676"/>
    <lineage>
        <taxon>unclassified sequences</taxon>
        <taxon>metagenomes</taxon>
        <taxon>ecological metagenomes</taxon>
    </lineage>
</organism>